<organism evidence="2 3">
    <name type="scientific">Eiseniibacteriota bacterium</name>
    <dbReference type="NCBI Taxonomy" id="2212470"/>
    <lineage>
        <taxon>Bacteria</taxon>
        <taxon>Candidatus Eiseniibacteriota</taxon>
    </lineage>
</organism>
<evidence type="ECO:0000313" key="3">
    <source>
        <dbReference type="Proteomes" id="UP000317716"/>
    </source>
</evidence>
<dbReference type="Gene3D" id="1.10.10.1320">
    <property type="entry name" value="Anti-sigma factor, zinc-finger domain"/>
    <property type="match status" value="1"/>
</dbReference>
<proteinExistence type="predicted"/>
<dbReference type="EMBL" id="VBOS01000251">
    <property type="protein sequence ID" value="TMQ54721.1"/>
    <property type="molecule type" value="Genomic_DNA"/>
</dbReference>
<dbReference type="Proteomes" id="UP000317716">
    <property type="component" value="Unassembled WGS sequence"/>
</dbReference>
<accession>A0A538STQ1</accession>
<protein>
    <submittedName>
        <fullName evidence="2">Zf-HC2 domain-containing protein</fullName>
    </submittedName>
</protein>
<dbReference type="InterPro" id="IPR027383">
    <property type="entry name" value="Znf_put"/>
</dbReference>
<name>A0A538STQ1_UNCEI</name>
<sequence length="227" mass="24225">MTDRWSERLSEYIDGSLEAGEALGLEAHLAECGECASALAALRAVAARAASLPPREPARDLWPAIAARLAPRRERQPSLVAALRALAERRFSFSLPQLAAASLALLLVSGGTAWMALRSRPPAGVARAPAVTAQALVPEAATVGFAQYDAAIADLERALAERRARLDTSTVRIVEQNLAVIDRAIAEARRALAADPTDSYLHDHLASTMRRKLDLLRRATAAAGYST</sequence>
<gene>
    <name evidence="2" type="ORF">E6K72_07430</name>
</gene>
<dbReference type="Pfam" id="PF13490">
    <property type="entry name" value="zf-HC2"/>
    <property type="match status" value="1"/>
</dbReference>
<dbReference type="InterPro" id="IPR041916">
    <property type="entry name" value="Anti_sigma_zinc_sf"/>
</dbReference>
<feature type="domain" description="Putative zinc-finger" evidence="1">
    <location>
        <begin position="5"/>
        <end position="36"/>
    </location>
</feature>
<evidence type="ECO:0000259" key="1">
    <source>
        <dbReference type="Pfam" id="PF13490"/>
    </source>
</evidence>
<dbReference type="AlphaFoldDB" id="A0A538STQ1"/>
<evidence type="ECO:0000313" key="2">
    <source>
        <dbReference type="EMBL" id="TMQ54721.1"/>
    </source>
</evidence>
<comment type="caution">
    <text evidence="2">The sequence shown here is derived from an EMBL/GenBank/DDBJ whole genome shotgun (WGS) entry which is preliminary data.</text>
</comment>
<reference evidence="2 3" key="1">
    <citation type="journal article" date="2019" name="Nat. Microbiol.">
        <title>Mediterranean grassland soil C-N compound turnover is dependent on rainfall and depth, and is mediated by genomically divergent microorganisms.</title>
        <authorList>
            <person name="Diamond S."/>
            <person name="Andeer P.F."/>
            <person name="Li Z."/>
            <person name="Crits-Christoph A."/>
            <person name="Burstein D."/>
            <person name="Anantharaman K."/>
            <person name="Lane K.R."/>
            <person name="Thomas B.C."/>
            <person name="Pan C."/>
            <person name="Northen T.R."/>
            <person name="Banfield J.F."/>
        </authorList>
    </citation>
    <scope>NUCLEOTIDE SEQUENCE [LARGE SCALE GENOMIC DNA]</scope>
    <source>
        <strain evidence="2">WS_2</strain>
    </source>
</reference>